<dbReference type="EMBL" id="BOMI01000178">
    <property type="protein sequence ID" value="GID79871.1"/>
    <property type="molecule type" value="Genomic_DNA"/>
</dbReference>
<gene>
    <name evidence="3" type="ORF">Ade02nite_85120</name>
</gene>
<proteinExistence type="predicted"/>
<dbReference type="SUPFAM" id="SSF53474">
    <property type="entry name" value="alpha/beta-Hydrolases"/>
    <property type="match status" value="1"/>
</dbReference>
<evidence type="ECO:0000259" key="2">
    <source>
        <dbReference type="Pfam" id="PF12697"/>
    </source>
</evidence>
<dbReference type="InterPro" id="IPR050266">
    <property type="entry name" value="AB_hydrolase_sf"/>
</dbReference>
<dbReference type="InterPro" id="IPR000073">
    <property type="entry name" value="AB_hydrolase_1"/>
</dbReference>
<dbReference type="RefSeq" id="WP_203776516.1">
    <property type="nucleotide sequence ID" value="NZ_BAAABO010000055.1"/>
</dbReference>
<dbReference type="PANTHER" id="PTHR43798:SF31">
    <property type="entry name" value="AB HYDROLASE SUPERFAMILY PROTEIN YCLE"/>
    <property type="match status" value="1"/>
</dbReference>
<evidence type="ECO:0000313" key="3">
    <source>
        <dbReference type="EMBL" id="GID79871.1"/>
    </source>
</evidence>
<evidence type="ECO:0000313" key="4">
    <source>
        <dbReference type="Proteomes" id="UP000609879"/>
    </source>
</evidence>
<accession>A0ABQ3YIN8</accession>
<keyword evidence="4" id="KW-1185">Reference proteome</keyword>
<reference evidence="3 4" key="1">
    <citation type="submission" date="2021-01" db="EMBL/GenBank/DDBJ databases">
        <title>Whole genome shotgun sequence of Actinoplanes deccanensis NBRC 13994.</title>
        <authorList>
            <person name="Komaki H."/>
            <person name="Tamura T."/>
        </authorList>
    </citation>
    <scope>NUCLEOTIDE SEQUENCE [LARGE SCALE GENOMIC DNA]</scope>
    <source>
        <strain evidence="3 4">NBRC 13994</strain>
    </source>
</reference>
<evidence type="ECO:0000256" key="1">
    <source>
        <dbReference type="ARBA" id="ARBA00022801"/>
    </source>
</evidence>
<name>A0ABQ3YIN8_9ACTN</name>
<keyword evidence="1 3" id="KW-0378">Hydrolase</keyword>
<dbReference type="GO" id="GO:0016787">
    <property type="term" value="F:hydrolase activity"/>
    <property type="evidence" value="ECO:0007669"/>
    <property type="project" value="UniProtKB-KW"/>
</dbReference>
<organism evidence="3 4">
    <name type="scientific">Paractinoplanes deccanensis</name>
    <dbReference type="NCBI Taxonomy" id="113561"/>
    <lineage>
        <taxon>Bacteria</taxon>
        <taxon>Bacillati</taxon>
        <taxon>Actinomycetota</taxon>
        <taxon>Actinomycetes</taxon>
        <taxon>Micromonosporales</taxon>
        <taxon>Micromonosporaceae</taxon>
        <taxon>Paractinoplanes</taxon>
    </lineage>
</organism>
<dbReference type="PANTHER" id="PTHR43798">
    <property type="entry name" value="MONOACYLGLYCEROL LIPASE"/>
    <property type="match status" value="1"/>
</dbReference>
<dbReference type="Pfam" id="PF12697">
    <property type="entry name" value="Abhydrolase_6"/>
    <property type="match status" value="1"/>
</dbReference>
<dbReference type="InterPro" id="IPR029058">
    <property type="entry name" value="AB_hydrolase_fold"/>
</dbReference>
<comment type="caution">
    <text evidence="3">The sequence shown here is derived from an EMBL/GenBank/DDBJ whole genome shotgun (WGS) entry which is preliminary data.</text>
</comment>
<dbReference type="Gene3D" id="3.40.50.1820">
    <property type="entry name" value="alpha/beta hydrolase"/>
    <property type="match status" value="1"/>
</dbReference>
<feature type="domain" description="AB hydrolase-1" evidence="2">
    <location>
        <begin position="43"/>
        <end position="252"/>
    </location>
</feature>
<sequence>MGTVESQDGTRIAFDEHGPADAPAVVHVYGATAHRAVQPSPSEIAGAAGGALRVIVFDRRGRGASGDTQPYEVRREIEDIAALIAHAGGRAVLLGESSGAVLALEAARAGLPVDGVVMFEPPFVVDDQRPPVPADYLPRLDALLAEDRREEALKLFTVESVGIPEEYLGGMTAMPTWEPAIRVAPTLRYDGRVMAGLMAGDPAPLRRYAGVTVPVLVLVGEQTFPFLKPAAAAIAEVLPKGELLEIPTENHTLTPQAVAPPLREFLSAQNR</sequence>
<protein>
    <submittedName>
        <fullName evidence="3">Alpha/beta hydrolase</fullName>
    </submittedName>
</protein>
<dbReference type="Proteomes" id="UP000609879">
    <property type="component" value="Unassembled WGS sequence"/>
</dbReference>